<protein>
    <submittedName>
        <fullName evidence="1">OspC2 family protein</fullName>
    </submittedName>
</protein>
<sequence length="290" mass="33475">MLTSKEIKIGEKLLRITRNRWSNKASEYMLSRGSLWYSNESYLAQKMVHALRVSAGVRFSSASHLSLSNYHFLREMLHPLSSREKVFLSYFMATPFYALHATNNNRVINDKGDLVLYSRKQLMAKGIPFPSENSHPLDVHGLANTDYVFFSLEAGCSLKKNRSRFGKTFFKINYQHSQFSNSSMVLLDQLTLETPSCKINDLSDYCKSMLADREIPRTDIFFQGRQFSLQGLAHYIIATIRLLPDEDQNILFGMVSTNQMNNLINSFFRPEIRVPRMAAFKKGQFTVYKN</sequence>
<accession>A0ABX2W4H6</accession>
<proteinExistence type="predicted"/>
<name>A0ABX2W4H6_9ENTR</name>
<reference evidence="1 2" key="1">
    <citation type="submission" date="2016-04" db="EMBL/GenBank/DDBJ databases">
        <title>ATOL: Assembling a taxonomically balanced genome-scale reconstruction of the evolutionary history of the Enterobacteriaceae.</title>
        <authorList>
            <person name="Plunkett G.III."/>
            <person name="Neeno-Eckwall E.C."/>
            <person name="Glasner J.D."/>
            <person name="Perna N.T."/>
        </authorList>
    </citation>
    <scope>NUCLEOTIDE SEQUENCE [LARGE SCALE GENOMIC DNA]</scope>
    <source>
        <strain evidence="1 2">ATCC 51602</strain>
    </source>
</reference>
<comment type="caution">
    <text evidence="1">The sequence shown here is derived from an EMBL/GenBank/DDBJ whole genome shotgun (WGS) entry which is preliminary data.</text>
</comment>
<keyword evidence="2" id="KW-1185">Reference proteome</keyword>
<evidence type="ECO:0000313" key="2">
    <source>
        <dbReference type="Proteomes" id="UP000078407"/>
    </source>
</evidence>
<evidence type="ECO:0000313" key="1">
    <source>
        <dbReference type="EMBL" id="OAT25564.1"/>
    </source>
</evidence>
<dbReference type="EMBL" id="LXEQ01000053">
    <property type="protein sequence ID" value="OAT25564.1"/>
    <property type="molecule type" value="Genomic_DNA"/>
</dbReference>
<gene>
    <name evidence="1" type="ORF">M976_03707</name>
</gene>
<organism evidence="1 2">
    <name type="scientific">Buttiauxella ferragutiae ATCC 51602</name>
    <dbReference type="NCBI Taxonomy" id="1354252"/>
    <lineage>
        <taxon>Bacteria</taxon>
        <taxon>Pseudomonadati</taxon>
        <taxon>Pseudomonadota</taxon>
        <taxon>Gammaproteobacteria</taxon>
        <taxon>Enterobacterales</taxon>
        <taxon>Enterobacteriaceae</taxon>
        <taxon>Buttiauxella</taxon>
    </lineage>
</organism>
<dbReference type="RefSeq" id="WP_064547589.1">
    <property type="nucleotide sequence ID" value="NZ_LXEQ01000053.1"/>
</dbReference>
<dbReference type="Proteomes" id="UP000078407">
    <property type="component" value="Unassembled WGS sequence"/>
</dbReference>